<dbReference type="PROSITE" id="PS50800">
    <property type="entry name" value="SAP"/>
    <property type="match status" value="1"/>
</dbReference>
<keyword evidence="1" id="KW-0732">Signal</keyword>
<gene>
    <name evidence="3" type="ORF">R1sor_005282</name>
</gene>
<dbReference type="AlphaFoldDB" id="A0ABD3HNC7"/>
<accession>A0ABD3HNC7</accession>
<feature type="chain" id="PRO_5044778324" description="SAP domain-containing protein" evidence="1">
    <location>
        <begin position="29"/>
        <end position="187"/>
    </location>
</feature>
<reference evidence="3 4" key="1">
    <citation type="submission" date="2024-09" db="EMBL/GenBank/DDBJ databases">
        <title>Chromosome-scale assembly of Riccia sorocarpa.</title>
        <authorList>
            <person name="Paukszto L."/>
        </authorList>
    </citation>
    <scope>NUCLEOTIDE SEQUENCE [LARGE SCALE GENOMIC DNA]</scope>
    <source>
        <strain evidence="3">LP-2024</strain>
        <tissue evidence="3">Aerial parts of the thallus</tissue>
    </source>
</reference>
<name>A0ABD3HNC7_9MARC</name>
<evidence type="ECO:0000256" key="1">
    <source>
        <dbReference type="SAM" id="SignalP"/>
    </source>
</evidence>
<evidence type="ECO:0000313" key="3">
    <source>
        <dbReference type="EMBL" id="KAL3691631.1"/>
    </source>
</evidence>
<dbReference type="InterPro" id="IPR003034">
    <property type="entry name" value="SAP_dom"/>
</dbReference>
<evidence type="ECO:0000259" key="2">
    <source>
        <dbReference type="PROSITE" id="PS50800"/>
    </source>
</evidence>
<protein>
    <recommendedName>
        <fullName evidence="2">SAP domain-containing protein</fullName>
    </recommendedName>
</protein>
<proteinExistence type="predicted"/>
<organism evidence="3 4">
    <name type="scientific">Riccia sorocarpa</name>
    <dbReference type="NCBI Taxonomy" id="122646"/>
    <lineage>
        <taxon>Eukaryota</taxon>
        <taxon>Viridiplantae</taxon>
        <taxon>Streptophyta</taxon>
        <taxon>Embryophyta</taxon>
        <taxon>Marchantiophyta</taxon>
        <taxon>Marchantiopsida</taxon>
        <taxon>Marchantiidae</taxon>
        <taxon>Marchantiales</taxon>
        <taxon>Ricciaceae</taxon>
        <taxon>Riccia</taxon>
    </lineage>
</organism>
<sequence>MTRPPRPKLISILVVPLELQLTLLMVSGRSNWKRTMALLTLQPDSSLDLWEEHKVNLHQELLRKGTPLVVYVDCRFDSSRSGYHGTLPVINVSDDRQLRDYCRDHGLPQSGAKLQLVQRVSVHLNLPEAGGTTEIQRQRPLTYPELASNDIAYKLKSWIYTCAKNAAVRGDSTPQLLTLDIHNAADH</sequence>
<dbReference type="EMBL" id="JBJQOH010000003">
    <property type="protein sequence ID" value="KAL3691631.1"/>
    <property type="molecule type" value="Genomic_DNA"/>
</dbReference>
<feature type="signal peptide" evidence="1">
    <location>
        <begin position="1"/>
        <end position="28"/>
    </location>
</feature>
<dbReference type="Proteomes" id="UP001633002">
    <property type="component" value="Unassembled WGS sequence"/>
</dbReference>
<evidence type="ECO:0000313" key="4">
    <source>
        <dbReference type="Proteomes" id="UP001633002"/>
    </source>
</evidence>
<feature type="domain" description="SAP" evidence="2">
    <location>
        <begin position="90"/>
        <end position="124"/>
    </location>
</feature>
<comment type="caution">
    <text evidence="3">The sequence shown here is derived from an EMBL/GenBank/DDBJ whole genome shotgun (WGS) entry which is preliminary data.</text>
</comment>
<keyword evidence="4" id="KW-1185">Reference proteome</keyword>